<dbReference type="Pfam" id="PF00397">
    <property type="entry name" value="WW"/>
    <property type="match status" value="1"/>
</dbReference>
<dbReference type="EMBL" id="CAUJNA010000014">
    <property type="protein sequence ID" value="CAJ1370402.1"/>
    <property type="molecule type" value="Genomic_DNA"/>
</dbReference>
<dbReference type="SUPFAM" id="SSF51045">
    <property type="entry name" value="WW domain"/>
    <property type="match status" value="1"/>
</dbReference>
<proteinExistence type="predicted"/>
<dbReference type="PROSITE" id="PS50020">
    <property type="entry name" value="WW_DOMAIN_2"/>
    <property type="match status" value="1"/>
</dbReference>
<feature type="compositionally biased region" description="Basic and acidic residues" evidence="1">
    <location>
        <begin position="162"/>
        <end position="179"/>
    </location>
</feature>
<organism evidence="3 4">
    <name type="scientific">Effrenium voratum</name>
    <dbReference type="NCBI Taxonomy" id="2562239"/>
    <lineage>
        <taxon>Eukaryota</taxon>
        <taxon>Sar</taxon>
        <taxon>Alveolata</taxon>
        <taxon>Dinophyceae</taxon>
        <taxon>Suessiales</taxon>
        <taxon>Symbiodiniaceae</taxon>
        <taxon>Effrenium</taxon>
    </lineage>
</organism>
<evidence type="ECO:0000313" key="4">
    <source>
        <dbReference type="Proteomes" id="UP001178507"/>
    </source>
</evidence>
<dbReference type="InterPro" id="IPR053233">
    <property type="entry name" value="ABRA-related"/>
</dbReference>
<dbReference type="Proteomes" id="UP001178507">
    <property type="component" value="Unassembled WGS sequence"/>
</dbReference>
<reference evidence="3" key="1">
    <citation type="submission" date="2023-08" db="EMBL/GenBank/DDBJ databases">
        <authorList>
            <person name="Chen Y."/>
            <person name="Shah S."/>
            <person name="Dougan E. K."/>
            <person name="Thang M."/>
            <person name="Chan C."/>
        </authorList>
    </citation>
    <scope>NUCLEOTIDE SEQUENCE</scope>
</reference>
<dbReference type="Gene3D" id="3.30.1470.10">
    <property type="entry name" value="Photosystem I PsaD, reaction center subunit II"/>
    <property type="match status" value="1"/>
</dbReference>
<name>A0AA36HKX6_9DINO</name>
<keyword evidence="4" id="KW-1185">Reference proteome</keyword>
<dbReference type="SMART" id="SM00456">
    <property type="entry name" value="WW"/>
    <property type="match status" value="1"/>
</dbReference>
<evidence type="ECO:0000313" key="3">
    <source>
        <dbReference type="EMBL" id="CAJ1370402.1"/>
    </source>
</evidence>
<sequence length="296" mass="31991">MDLDKERHLLWIARDGVAAPVPHPWKTCTEKGEVFYFNFETEESSWDHPSDSRFRALLEEHRSKAQEDKDQSEKDADGGGADADGDASFVSSMVASSEGDMEPPPKEPSEGSPWSATSTPRSESGVQQTYARLNVTDAQRAMGMSKVKNQEGEASMELQSVDSRDFRSDNETPVNDRADSPASAGHGGQRLRVGLAEGNQGHGASNMSEVSEDFHSDWGAPSPLGSSGPGGPAAAPHSLEVSASDVSVSGALPVCRIKSWSFLQEELTNLTQALRATQKLREEQAACLRRFKGEVQ</sequence>
<accession>A0AA36HKX6</accession>
<dbReference type="PANTHER" id="PTHR21715">
    <property type="entry name" value="RH04127P"/>
    <property type="match status" value="1"/>
</dbReference>
<evidence type="ECO:0000259" key="2">
    <source>
        <dbReference type="PROSITE" id="PS50020"/>
    </source>
</evidence>
<dbReference type="PROSITE" id="PS01159">
    <property type="entry name" value="WW_DOMAIN_1"/>
    <property type="match status" value="1"/>
</dbReference>
<dbReference type="AlphaFoldDB" id="A0AA36HKX6"/>
<feature type="domain" description="WW" evidence="2">
    <location>
        <begin position="19"/>
        <end position="51"/>
    </location>
</feature>
<gene>
    <name evidence="3" type="ORF">EVOR1521_LOCUS972</name>
</gene>
<dbReference type="CDD" id="cd00201">
    <property type="entry name" value="WW"/>
    <property type="match status" value="1"/>
</dbReference>
<dbReference type="InterPro" id="IPR036020">
    <property type="entry name" value="WW_dom_sf"/>
</dbReference>
<feature type="region of interest" description="Disordered" evidence="1">
    <location>
        <begin position="57"/>
        <end position="243"/>
    </location>
</feature>
<feature type="compositionally biased region" description="Low complexity" evidence="1">
    <location>
        <begin position="219"/>
        <end position="238"/>
    </location>
</feature>
<dbReference type="InterPro" id="IPR001202">
    <property type="entry name" value="WW_dom"/>
</dbReference>
<comment type="caution">
    <text evidence="3">The sequence shown here is derived from an EMBL/GenBank/DDBJ whole genome shotgun (WGS) entry which is preliminary data.</text>
</comment>
<protein>
    <recommendedName>
        <fullName evidence="2">WW domain-containing protein</fullName>
    </recommendedName>
</protein>
<feature type="compositionally biased region" description="Basic and acidic residues" evidence="1">
    <location>
        <begin position="57"/>
        <end position="77"/>
    </location>
</feature>
<evidence type="ECO:0000256" key="1">
    <source>
        <dbReference type="SAM" id="MobiDB-lite"/>
    </source>
</evidence>
<feature type="compositionally biased region" description="Polar residues" evidence="1">
    <location>
        <begin position="116"/>
        <end position="131"/>
    </location>
</feature>
<dbReference type="PANTHER" id="PTHR21715:SF0">
    <property type="entry name" value="RH04127P"/>
    <property type="match status" value="1"/>
</dbReference>